<gene>
    <name evidence="2" type="ORF">TCAL_15573</name>
</gene>
<accession>A0A553PAS3</accession>
<evidence type="ECO:0000256" key="1">
    <source>
        <dbReference type="SAM" id="MobiDB-lite"/>
    </source>
</evidence>
<feature type="region of interest" description="Disordered" evidence="1">
    <location>
        <begin position="1"/>
        <end position="29"/>
    </location>
</feature>
<organism evidence="2 3">
    <name type="scientific">Tigriopus californicus</name>
    <name type="common">Marine copepod</name>
    <dbReference type="NCBI Taxonomy" id="6832"/>
    <lineage>
        <taxon>Eukaryota</taxon>
        <taxon>Metazoa</taxon>
        <taxon>Ecdysozoa</taxon>
        <taxon>Arthropoda</taxon>
        <taxon>Crustacea</taxon>
        <taxon>Multicrustacea</taxon>
        <taxon>Hexanauplia</taxon>
        <taxon>Copepoda</taxon>
        <taxon>Harpacticoida</taxon>
        <taxon>Harpacticidae</taxon>
        <taxon>Tigriopus</taxon>
    </lineage>
</organism>
<evidence type="ECO:0000313" key="3">
    <source>
        <dbReference type="Proteomes" id="UP000318571"/>
    </source>
</evidence>
<dbReference type="AlphaFoldDB" id="A0A553PAS3"/>
<sequence length="204" mass="23006">MEDELRIRRESLSSSPRVARRKPPKHFYSPRTRRSISVTAITSGTAELVKPRFRIGGQTDPGRFVSQHHQDFYIVGFHDDERARGSKEPSGQHPSAVHRTKSTGDVEDLVDRSHPMRLSFGSMNGVMRTTLSPVREQSEQAGAGGLSPDLEPQEPWKKQFLNANYIIVFAPVSVAIIRLEIPKKVFDRTMVVKVYTLTQVVVNN</sequence>
<feature type="region of interest" description="Disordered" evidence="1">
    <location>
        <begin position="82"/>
        <end position="106"/>
    </location>
</feature>
<dbReference type="EMBL" id="VCGU01000005">
    <property type="protein sequence ID" value="TRY74782.1"/>
    <property type="molecule type" value="Genomic_DNA"/>
</dbReference>
<keyword evidence="3" id="KW-1185">Reference proteome</keyword>
<comment type="caution">
    <text evidence="2">The sequence shown here is derived from an EMBL/GenBank/DDBJ whole genome shotgun (WGS) entry which is preliminary data.</text>
</comment>
<name>A0A553PAS3_TIGCA</name>
<proteinExistence type="predicted"/>
<reference evidence="2 3" key="1">
    <citation type="journal article" date="2018" name="Nat. Ecol. Evol.">
        <title>Genomic signatures of mitonuclear coevolution across populations of Tigriopus californicus.</title>
        <authorList>
            <person name="Barreto F.S."/>
            <person name="Watson E.T."/>
            <person name="Lima T.G."/>
            <person name="Willett C.S."/>
            <person name="Edmands S."/>
            <person name="Li W."/>
            <person name="Burton R.S."/>
        </authorList>
    </citation>
    <scope>NUCLEOTIDE SEQUENCE [LARGE SCALE GENOMIC DNA]</scope>
    <source>
        <strain evidence="2 3">San Diego</strain>
    </source>
</reference>
<evidence type="ECO:0000313" key="2">
    <source>
        <dbReference type="EMBL" id="TRY74782.1"/>
    </source>
</evidence>
<dbReference type="Proteomes" id="UP000318571">
    <property type="component" value="Chromosome 2"/>
</dbReference>
<feature type="compositionally biased region" description="Basic and acidic residues" evidence="1">
    <location>
        <begin position="1"/>
        <end position="11"/>
    </location>
</feature>
<protein>
    <submittedName>
        <fullName evidence="2">Uncharacterized protein</fullName>
    </submittedName>
</protein>